<feature type="transmembrane region" description="Helical" evidence="1">
    <location>
        <begin position="57"/>
        <end position="74"/>
    </location>
</feature>
<reference evidence="2 3" key="1">
    <citation type="journal article" date="2015" name="Genome Biol. Evol.">
        <title>Comparative Genomics of a Bacterivorous Green Alga Reveals Evolutionary Causalities and Consequences of Phago-Mixotrophic Mode of Nutrition.</title>
        <authorList>
            <person name="Burns J.A."/>
            <person name="Paasch A."/>
            <person name="Narechania A."/>
            <person name="Kim E."/>
        </authorList>
    </citation>
    <scope>NUCLEOTIDE SEQUENCE [LARGE SCALE GENOMIC DNA]</scope>
    <source>
        <strain evidence="2 3">PLY_AMNH</strain>
    </source>
</reference>
<keyword evidence="1" id="KW-0472">Membrane</keyword>
<keyword evidence="1" id="KW-1133">Transmembrane helix</keyword>
<keyword evidence="1" id="KW-0812">Transmembrane</keyword>
<organism evidence="2 3">
    <name type="scientific">Cymbomonas tetramitiformis</name>
    <dbReference type="NCBI Taxonomy" id="36881"/>
    <lineage>
        <taxon>Eukaryota</taxon>
        <taxon>Viridiplantae</taxon>
        <taxon>Chlorophyta</taxon>
        <taxon>Pyramimonadophyceae</taxon>
        <taxon>Pyramimonadales</taxon>
        <taxon>Pyramimonadaceae</taxon>
        <taxon>Cymbomonas</taxon>
    </lineage>
</organism>
<evidence type="ECO:0000256" key="1">
    <source>
        <dbReference type="SAM" id="Phobius"/>
    </source>
</evidence>
<comment type="caution">
    <text evidence="2">The sequence shown here is derived from an EMBL/GenBank/DDBJ whole genome shotgun (WGS) entry which is preliminary data.</text>
</comment>
<gene>
    <name evidence="2" type="ORF">CYMTET_56557</name>
</gene>
<keyword evidence="3" id="KW-1185">Reference proteome</keyword>
<protein>
    <submittedName>
        <fullName evidence="2">Uncharacterized protein</fullName>
    </submittedName>
</protein>
<name>A0AAE0ELV0_9CHLO</name>
<evidence type="ECO:0000313" key="2">
    <source>
        <dbReference type="EMBL" id="KAK3233136.1"/>
    </source>
</evidence>
<feature type="transmembrane region" description="Helical" evidence="1">
    <location>
        <begin position="17"/>
        <end position="36"/>
    </location>
</feature>
<evidence type="ECO:0000313" key="3">
    <source>
        <dbReference type="Proteomes" id="UP001190700"/>
    </source>
</evidence>
<dbReference type="Proteomes" id="UP001190700">
    <property type="component" value="Unassembled WGS sequence"/>
</dbReference>
<proteinExistence type="predicted"/>
<dbReference type="AlphaFoldDB" id="A0AAE0ELV0"/>
<accession>A0AAE0ELV0</accession>
<dbReference type="EMBL" id="LGRX02035799">
    <property type="protein sequence ID" value="KAK3233136.1"/>
    <property type="molecule type" value="Genomic_DNA"/>
</dbReference>
<sequence length="87" mass="9491">MGKRDGPMDGRDEAVEILALILGNLGTMCLVVALAFSCAVPSFDMDGFTKSLQGRNALRFFCACATLLILASTLDHYHLDREPKDEL</sequence>